<keyword evidence="12" id="KW-1185">Reference proteome</keyword>
<gene>
    <name evidence="11" type="ORF">BSL78_15445</name>
</gene>
<comment type="caution">
    <text evidence="11">The sequence shown here is derived from an EMBL/GenBank/DDBJ whole genome shotgun (WGS) entry which is preliminary data.</text>
</comment>
<keyword evidence="9" id="KW-0119">Carbohydrate metabolism</keyword>
<dbReference type="STRING" id="307972.A0A2G8KI42"/>
<comment type="subcellular location">
    <subcellularLocation>
        <location evidence="1 9">Golgi apparatus membrane</location>
        <topology evidence="1 9">Single-pass type II membrane protein</topology>
    </subcellularLocation>
</comment>
<dbReference type="Pfam" id="PF03567">
    <property type="entry name" value="Sulfotransfer_2"/>
    <property type="match status" value="1"/>
</dbReference>
<keyword evidence="6 9" id="KW-0333">Golgi apparatus</keyword>
<sequence length="375" mass="43666">MNAKSYVGILVFIVLLLCIIQVYQRAEITDLTLDRNYVTSSIKKEGQKDSNVSKLKQISVLKVWKDSTASKDGGVIEDSYQKHLMSRLADSYSTNSSYFDNHLETQRKRHAQLYSACSSMGYESYDSPSKNIWVNDKYKFVYCSIPKVACTSWKSILLVLDGVADSTDQFSQRTINSKSGRWMKQLWKYPIHQQKFILQNYTKFMFSRDPFSRVLSAFRNKLSPNSTFERAKFWQAKIGGHILSRYRSTWQKGDPYDLKFSEFAHFINSGHGFNKHWNLQYRQCRPCDIDYTILGHFETLQEDSEFVLKVIGADKDVSFPSSNHSSPTNSSDESIFTSFYKTLSDKELRDLYQTYAKDYELFNYPLPERLKNTKT</sequence>
<dbReference type="Proteomes" id="UP000230750">
    <property type="component" value="Unassembled WGS sequence"/>
</dbReference>
<keyword evidence="10" id="KW-0732">Signal</keyword>
<keyword evidence="8 9" id="KW-0325">Glycoprotein</keyword>
<organism evidence="11 12">
    <name type="scientific">Stichopus japonicus</name>
    <name type="common">Sea cucumber</name>
    <dbReference type="NCBI Taxonomy" id="307972"/>
    <lineage>
        <taxon>Eukaryota</taxon>
        <taxon>Metazoa</taxon>
        <taxon>Echinodermata</taxon>
        <taxon>Eleutherozoa</taxon>
        <taxon>Echinozoa</taxon>
        <taxon>Holothuroidea</taxon>
        <taxon>Aspidochirotacea</taxon>
        <taxon>Aspidochirotida</taxon>
        <taxon>Stichopodidae</taxon>
        <taxon>Apostichopus</taxon>
    </lineage>
</organism>
<dbReference type="GO" id="GO:0000139">
    <property type="term" value="C:Golgi membrane"/>
    <property type="evidence" value="ECO:0007669"/>
    <property type="project" value="UniProtKB-SubCell"/>
</dbReference>
<evidence type="ECO:0000256" key="1">
    <source>
        <dbReference type="ARBA" id="ARBA00004323"/>
    </source>
</evidence>
<dbReference type="GO" id="GO:0016051">
    <property type="term" value="P:carbohydrate biosynthetic process"/>
    <property type="evidence" value="ECO:0007669"/>
    <property type="project" value="InterPro"/>
</dbReference>
<reference evidence="11 12" key="1">
    <citation type="journal article" date="2017" name="PLoS Biol.">
        <title>The sea cucumber genome provides insights into morphological evolution and visceral regeneration.</title>
        <authorList>
            <person name="Zhang X."/>
            <person name="Sun L."/>
            <person name="Yuan J."/>
            <person name="Sun Y."/>
            <person name="Gao Y."/>
            <person name="Zhang L."/>
            <person name="Li S."/>
            <person name="Dai H."/>
            <person name="Hamel J.F."/>
            <person name="Liu C."/>
            <person name="Yu Y."/>
            <person name="Liu S."/>
            <person name="Lin W."/>
            <person name="Guo K."/>
            <person name="Jin S."/>
            <person name="Xu P."/>
            <person name="Storey K.B."/>
            <person name="Huan P."/>
            <person name="Zhang T."/>
            <person name="Zhou Y."/>
            <person name="Zhang J."/>
            <person name="Lin C."/>
            <person name="Li X."/>
            <person name="Xing L."/>
            <person name="Huo D."/>
            <person name="Sun M."/>
            <person name="Wang L."/>
            <person name="Mercier A."/>
            <person name="Li F."/>
            <person name="Yang H."/>
            <person name="Xiang J."/>
        </authorList>
    </citation>
    <scope>NUCLEOTIDE SEQUENCE [LARGE SCALE GENOMIC DNA]</scope>
    <source>
        <strain evidence="11">Shaxun</strain>
        <tissue evidence="11">Muscle</tissue>
    </source>
</reference>
<feature type="signal peptide" evidence="10">
    <location>
        <begin position="1"/>
        <end position="25"/>
    </location>
</feature>
<evidence type="ECO:0000256" key="4">
    <source>
        <dbReference type="ARBA" id="ARBA00022692"/>
    </source>
</evidence>
<keyword evidence="5" id="KW-1133">Transmembrane helix</keyword>
<feature type="chain" id="PRO_5013869881" description="Carbohydrate sulfotransferase" evidence="10">
    <location>
        <begin position="26"/>
        <end position="375"/>
    </location>
</feature>
<evidence type="ECO:0000256" key="7">
    <source>
        <dbReference type="ARBA" id="ARBA00023136"/>
    </source>
</evidence>
<comment type="similarity">
    <text evidence="2 9">Belongs to the sulfotransferase 2 family.</text>
</comment>
<proteinExistence type="inferred from homology"/>
<protein>
    <recommendedName>
        <fullName evidence="9">Carbohydrate sulfotransferase</fullName>
        <ecNumber evidence="9">2.8.2.-</ecNumber>
    </recommendedName>
</protein>
<keyword evidence="7" id="KW-0472">Membrane</keyword>
<evidence type="ECO:0000256" key="2">
    <source>
        <dbReference type="ARBA" id="ARBA00006339"/>
    </source>
</evidence>
<dbReference type="AlphaFoldDB" id="A0A2G8KI42"/>
<dbReference type="InterPro" id="IPR018011">
    <property type="entry name" value="Carb_sulfotrans_8-10"/>
</dbReference>
<evidence type="ECO:0000256" key="6">
    <source>
        <dbReference type="ARBA" id="ARBA00023034"/>
    </source>
</evidence>
<dbReference type="InterPro" id="IPR005331">
    <property type="entry name" value="Sulfotransferase"/>
</dbReference>
<keyword evidence="3 9" id="KW-0808">Transferase</keyword>
<evidence type="ECO:0000256" key="3">
    <source>
        <dbReference type="ARBA" id="ARBA00022679"/>
    </source>
</evidence>
<dbReference type="GO" id="GO:0008146">
    <property type="term" value="F:sulfotransferase activity"/>
    <property type="evidence" value="ECO:0007669"/>
    <property type="project" value="InterPro"/>
</dbReference>
<evidence type="ECO:0000256" key="10">
    <source>
        <dbReference type="SAM" id="SignalP"/>
    </source>
</evidence>
<dbReference type="PANTHER" id="PTHR12137">
    <property type="entry name" value="CARBOHYDRATE SULFOTRANSFERASE"/>
    <property type="match status" value="1"/>
</dbReference>
<evidence type="ECO:0000256" key="9">
    <source>
        <dbReference type="RuleBase" id="RU364020"/>
    </source>
</evidence>
<evidence type="ECO:0000256" key="8">
    <source>
        <dbReference type="ARBA" id="ARBA00023180"/>
    </source>
</evidence>
<dbReference type="EMBL" id="MRZV01000565">
    <property type="protein sequence ID" value="PIK47671.1"/>
    <property type="molecule type" value="Genomic_DNA"/>
</dbReference>
<accession>A0A2G8KI42</accession>
<evidence type="ECO:0000256" key="5">
    <source>
        <dbReference type="ARBA" id="ARBA00022989"/>
    </source>
</evidence>
<name>A0A2G8KI42_STIJA</name>
<keyword evidence="9" id="KW-0735">Signal-anchor</keyword>
<dbReference type="EC" id="2.8.2.-" evidence="9"/>
<keyword evidence="4" id="KW-0812">Transmembrane</keyword>
<dbReference type="OrthoDB" id="2019940at2759"/>
<evidence type="ECO:0000313" key="11">
    <source>
        <dbReference type="EMBL" id="PIK47671.1"/>
    </source>
</evidence>
<dbReference type="PANTHER" id="PTHR12137:SF54">
    <property type="entry name" value="CARBOHYDRATE SULFOTRANSFERASE"/>
    <property type="match status" value="1"/>
</dbReference>
<evidence type="ECO:0000313" key="12">
    <source>
        <dbReference type="Proteomes" id="UP000230750"/>
    </source>
</evidence>